<gene>
    <name evidence="2" type="ORF">Adt_41025</name>
</gene>
<comment type="caution">
    <text evidence="2">The sequence shown here is derived from an EMBL/GenBank/DDBJ whole genome shotgun (WGS) entry which is preliminary data.</text>
</comment>
<reference evidence="3" key="1">
    <citation type="submission" date="2024-07" db="EMBL/GenBank/DDBJ databases">
        <title>Two chromosome-level genome assemblies of Korean endemic species Abeliophyllum distichum and Forsythia ovata (Oleaceae).</title>
        <authorList>
            <person name="Jang H."/>
        </authorList>
    </citation>
    <scope>NUCLEOTIDE SEQUENCE [LARGE SCALE GENOMIC DNA]</scope>
</reference>
<accession>A0ABD1PQB1</accession>
<dbReference type="AlphaFoldDB" id="A0ABD1PQB1"/>
<feature type="region of interest" description="Disordered" evidence="1">
    <location>
        <begin position="83"/>
        <end position="107"/>
    </location>
</feature>
<feature type="region of interest" description="Disordered" evidence="1">
    <location>
        <begin position="27"/>
        <end position="53"/>
    </location>
</feature>
<dbReference type="EMBL" id="JBFOLK010000013">
    <property type="protein sequence ID" value="KAL2465174.1"/>
    <property type="molecule type" value="Genomic_DNA"/>
</dbReference>
<sequence length="107" mass="11693">MEGENNTNSSDDQLQTPWVLALEAVNGEVPRPRRPSTPGRKVLNSSEDLPSTEEMNGFKVQSFTINTRESNVVLLDNEDIPTSFASTQPPLLASATDPNVGYKTPSF</sequence>
<proteinExistence type="predicted"/>
<evidence type="ECO:0000256" key="1">
    <source>
        <dbReference type="SAM" id="MobiDB-lite"/>
    </source>
</evidence>
<name>A0ABD1PQB1_9LAMI</name>
<organism evidence="2 3">
    <name type="scientific">Abeliophyllum distichum</name>
    <dbReference type="NCBI Taxonomy" id="126358"/>
    <lineage>
        <taxon>Eukaryota</taxon>
        <taxon>Viridiplantae</taxon>
        <taxon>Streptophyta</taxon>
        <taxon>Embryophyta</taxon>
        <taxon>Tracheophyta</taxon>
        <taxon>Spermatophyta</taxon>
        <taxon>Magnoliopsida</taxon>
        <taxon>eudicotyledons</taxon>
        <taxon>Gunneridae</taxon>
        <taxon>Pentapetalae</taxon>
        <taxon>asterids</taxon>
        <taxon>lamiids</taxon>
        <taxon>Lamiales</taxon>
        <taxon>Oleaceae</taxon>
        <taxon>Forsythieae</taxon>
        <taxon>Abeliophyllum</taxon>
    </lineage>
</organism>
<evidence type="ECO:0000313" key="3">
    <source>
        <dbReference type="Proteomes" id="UP001604336"/>
    </source>
</evidence>
<keyword evidence="3" id="KW-1185">Reference proteome</keyword>
<protein>
    <submittedName>
        <fullName evidence="2">Uncharacterized protein</fullName>
    </submittedName>
</protein>
<evidence type="ECO:0000313" key="2">
    <source>
        <dbReference type="EMBL" id="KAL2465174.1"/>
    </source>
</evidence>
<dbReference type="Proteomes" id="UP001604336">
    <property type="component" value="Unassembled WGS sequence"/>
</dbReference>